<feature type="region of interest" description="Disordered" evidence="6">
    <location>
        <begin position="193"/>
        <end position="255"/>
    </location>
</feature>
<dbReference type="GO" id="GO:0051087">
    <property type="term" value="F:protein-folding chaperone binding"/>
    <property type="evidence" value="ECO:0007669"/>
    <property type="project" value="TreeGrafter"/>
</dbReference>
<feature type="compositionally biased region" description="Basic and acidic residues" evidence="6">
    <location>
        <begin position="477"/>
        <end position="488"/>
    </location>
</feature>
<evidence type="ECO:0000256" key="3">
    <source>
        <dbReference type="ARBA" id="ARBA00022490"/>
    </source>
</evidence>
<feature type="compositionally biased region" description="Polar residues" evidence="6">
    <location>
        <begin position="217"/>
        <end position="231"/>
    </location>
</feature>
<dbReference type="Proteomes" id="UP000799439">
    <property type="component" value="Unassembled WGS sequence"/>
</dbReference>
<protein>
    <recommendedName>
        <fullName evidence="5">Hsp90 chaperone protein kinase-targeting subunit</fullName>
    </recommendedName>
</protein>
<dbReference type="SMART" id="SM01069">
    <property type="entry name" value="CDC37_C"/>
    <property type="match status" value="1"/>
</dbReference>
<comment type="similarity">
    <text evidence="2">Belongs to the CDC37 family.</text>
</comment>
<dbReference type="SMART" id="SM01071">
    <property type="entry name" value="CDC37_N"/>
    <property type="match status" value="1"/>
</dbReference>
<dbReference type="OrthoDB" id="440202at2759"/>
<keyword evidence="4" id="KW-0143">Chaperone</keyword>
<dbReference type="Gene3D" id="1.20.58.610">
    <property type="entry name" value="Cdc37, Hsp90 binding domain"/>
    <property type="match status" value="1"/>
</dbReference>
<dbReference type="InterPro" id="IPR013874">
    <property type="entry name" value="Cdc37_Hsp90-bd"/>
</dbReference>
<gene>
    <name evidence="10" type="ORF">K461DRAFT_221161</name>
</gene>
<proteinExistence type="inferred from homology"/>
<evidence type="ECO:0000259" key="9">
    <source>
        <dbReference type="SMART" id="SM01071"/>
    </source>
</evidence>
<dbReference type="EMBL" id="ML996082">
    <property type="protein sequence ID" value="KAF2155764.1"/>
    <property type="molecule type" value="Genomic_DNA"/>
</dbReference>
<evidence type="ECO:0000256" key="1">
    <source>
        <dbReference type="ARBA" id="ARBA00004496"/>
    </source>
</evidence>
<dbReference type="InterPro" id="IPR004918">
    <property type="entry name" value="Cdc37"/>
</dbReference>
<comment type="caution">
    <text evidence="10">The sequence shown here is derived from an EMBL/GenBank/DDBJ whole genome shotgun (WGS) entry which is preliminary data.</text>
</comment>
<evidence type="ECO:0000259" key="8">
    <source>
        <dbReference type="SMART" id="SM01070"/>
    </source>
</evidence>
<dbReference type="GO" id="GO:0006457">
    <property type="term" value="P:protein folding"/>
    <property type="evidence" value="ECO:0007669"/>
    <property type="project" value="TreeGrafter"/>
</dbReference>
<dbReference type="FunFam" id="1.20.58.610:FF:000002">
    <property type="entry name" value="Hsp90 co-chaperone Cdc37, putative"/>
    <property type="match status" value="1"/>
</dbReference>
<dbReference type="GO" id="GO:0019901">
    <property type="term" value="F:protein kinase binding"/>
    <property type="evidence" value="ECO:0007669"/>
    <property type="project" value="InterPro"/>
</dbReference>
<reference evidence="10" key="1">
    <citation type="journal article" date="2020" name="Stud. Mycol.">
        <title>101 Dothideomycetes genomes: a test case for predicting lifestyles and emergence of pathogens.</title>
        <authorList>
            <person name="Haridas S."/>
            <person name="Albert R."/>
            <person name="Binder M."/>
            <person name="Bloem J."/>
            <person name="Labutti K."/>
            <person name="Salamov A."/>
            <person name="Andreopoulos B."/>
            <person name="Baker S."/>
            <person name="Barry K."/>
            <person name="Bills G."/>
            <person name="Bluhm B."/>
            <person name="Cannon C."/>
            <person name="Castanera R."/>
            <person name="Culley D."/>
            <person name="Daum C."/>
            <person name="Ezra D."/>
            <person name="Gonzalez J."/>
            <person name="Henrissat B."/>
            <person name="Kuo A."/>
            <person name="Liang C."/>
            <person name="Lipzen A."/>
            <person name="Lutzoni F."/>
            <person name="Magnuson J."/>
            <person name="Mondo S."/>
            <person name="Nolan M."/>
            <person name="Ohm R."/>
            <person name="Pangilinan J."/>
            <person name="Park H.-J."/>
            <person name="Ramirez L."/>
            <person name="Alfaro M."/>
            <person name="Sun H."/>
            <person name="Tritt A."/>
            <person name="Yoshinaga Y."/>
            <person name="Zwiers L.-H."/>
            <person name="Turgeon B."/>
            <person name="Goodwin S."/>
            <person name="Spatafora J."/>
            <person name="Crous P."/>
            <person name="Grigoriev I."/>
        </authorList>
    </citation>
    <scope>NUCLEOTIDE SEQUENCE</scope>
    <source>
        <strain evidence="10">CBS 260.36</strain>
    </source>
</reference>
<dbReference type="GO" id="GO:0051082">
    <property type="term" value="F:unfolded protein binding"/>
    <property type="evidence" value="ECO:0007669"/>
    <property type="project" value="TreeGrafter"/>
</dbReference>
<dbReference type="SUPFAM" id="SSF101391">
    <property type="entry name" value="Hsp90 co-chaperone CDC37"/>
    <property type="match status" value="1"/>
</dbReference>
<evidence type="ECO:0000256" key="2">
    <source>
        <dbReference type="ARBA" id="ARBA00006222"/>
    </source>
</evidence>
<dbReference type="AlphaFoldDB" id="A0A9P4JBE5"/>
<dbReference type="PANTHER" id="PTHR12800">
    <property type="entry name" value="CDC37-RELATED"/>
    <property type="match status" value="1"/>
</dbReference>
<dbReference type="GO" id="GO:0031072">
    <property type="term" value="F:heat shock protein binding"/>
    <property type="evidence" value="ECO:0007669"/>
    <property type="project" value="TreeGrafter"/>
</dbReference>
<name>A0A9P4JBE5_9PEZI</name>
<evidence type="ECO:0000313" key="10">
    <source>
        <dbReference type="EMBL" id="KAF2155764.1"/>
    </source>
</evidence>
<dbReference type="PANTHER" id="PTHR12800:SF4">
    <property type="entry name" value="HSP90 CO-CHAPERONE CDC37"/>
    <property type="match status" value="1"/>
</dbReference>
<evidence type="ECO:0000256" key="6">
    <source>
        <dbReference type="SAM" id="MobiDB-lite"/>
    </source>
</evidence>
<feature type="domain" description="Cdc37 Hsp90 binding" evidence="8">
    <location>
        <begin position="227"/>
        <end position="379"/>
    </location>
</feature>
<dbReference type="Pfam" id="PF08565">
    <property type="entry name" value="CDC37_M"/>
    <property type="match status" value="1"/>
</dbReference>
<evidence type="ECO:0000313" key="11">
    <source>
        <dbReference type="Proteomes" id="UP000799439"/>
    </source>
</evidence>
<dbReference type="InterPro" id="IPR038189">
    <property type="entry name" value="Cdc37_Hsp90-bd_sf"/>
</dbReference>
<dbReference type="GO" id="GO:0050821">
    <property type="term" value="P:protein stabilization"/>
    <property type="evidence" value="ECO:0007669"/>
    <property type="project" value="TreeGrafter"/>
</dbReference>
<keyword evidence="11" id="KW-1185">Reference proteome</keyword>
<feature type="region of interest" description="Disordered" evidence="6">
    <location>
        <begin position="477"/>
        <end position="500"/>
    </location>
</feature>
<dbReference type="Pfam" id="PF08564">
    <property type="entry name" value="CDC37_C"/>
    <property type="match status" value="1"/>
</dbReference>
<feature type="domain" description="Cdc37 C-terminal" evidence="7">
    <location>
        <begin position="399"/>
        <end position="495"/>
    </location>
</feature>
<dbReference type="SMART" id="SM01070">
    <property type="entry name" value="CDC37_M"/>
    <property type="match status" value="1"/>
</dbReference>
<comment type="subcellular location">
    <subcellularLocation>
        <location evidence="1">Cytoplasm</location>
    </subcellularLocation>
</comment>
<evidence type="ECO:0000256" key="5">
    <source>
        <dbReference type="ARBA" id="ARBA00031396"/>
    </source>
</evidence>
<dbReference type="Pfam" id="PF03234">
    <property type="entry name" value="CDC37_N"/>
    <property type="match status" value="1"/>
</dbReference>
<accession>A0A9P4JBE5</accession>
<organism evidence="10 11">
    <name type="scientific">Myriangium duriaei CBS 260.36</name>
    <dbReference type="NCBI Taxonomy" id="1168546"/>
    <lineage>
        <taxon>Eukaryota</taxon>
        <taxon>Fungi</taxon>
        <taxon>Dikarya</taxon>
        <taxon>Ascomycota</taxon>
        <taxon>Pezizomycotina</taxon>
        <taxon>Dothideomycetes</taxon>
        <taxon>Dothideomycetidae</taxon>
        <taxon>Myriangiales</taxon>
        <taxon>Myriangiaceae</taxon>
        <taxon>Myriangium</taxon>
    </lineage>
</organism>
<keyword evidence="3" id="KW-0963">Cytoplasm</keyword>
<dbReference type="GO" id="GO:0005737">
    <property type="term" value="C:cytoplasm"/>
    <property type="evidence" value="ECO:0007669"/>
    <property type="project" value="UniProtKB-SubCell"/>
</dbReference>
<evidence type="ECO:0000256" key="4">
    <source>
        <dbReference type="ARBA" id="ARBA00023186"/>
    </source>
</evidence>
<dbReference type="InterPro" id="IPR013855">
    <property type="entry name" value="Cdc37_N_dom"/>
</dbReference>
<sequence>MPVDYSKWDALELSDDSDIEVHPNVDKRSFIRAKQNQIHQNRIDRKHQIETLKYERIINDGLLTRIEALLNALKRHEEDARTRGDAIEEIVFQSLLESAGDPSEDEPPPPPPGIHAQVEEQPRYSKMIAALIDQVKKAVDEQKATDRYQAFIKEVGTHKTKVSGLQQELLKKLAELEKEDKGKITSQDIHYGFDSSSVSKSKPAEKASSGPELLNPSRPQMKSFDNNQTAGSDADVEDEGVGTKKGILDESDDDDMSTSALAKQFGKINFGDYKTSLNFISSNPAIVNEKETDGLLVEAFNAQSEGKEGYARQCVHQALLIQYCRQLGKDGVGLFFKRVTTQGHQAQKLFMDDVNSTYARIKSRTKEIEEQRKRDEAEGGGGVEQIQLHAVDPNTSIHIVVPSADATSEDEKQARQIFESFPPGLQRALETGKLDRINEVLGKMSVEEAEEVVEQLGNGGMLSVEQGVIDATTEEGRKQMEEIERSGKMPETVEEVQEVS</sequence>
<feature type="domain" description="Cdc37 N-terminal" evidence="9">
    <location>
        <begin position="2"/>
        <end position="196"/>
    </location>
</feature>
<evidence type="ECO:0000259" key="7">
    <source>
        <dbReference type="SMART" id="SM01069"/>
    </source>
</evidence>
<dbReference type="InterPro" id="IPR013873">
    <property type="entry name" value="Cdc37_C"/>
</dbReference>